<dbReference type="EMBL" id="ML992501">
    <property type="protein sequence ID" value="KAF2227357.1"/>
    <property type="molecule type" value="Genomic_DNA"/>
</dbReference>
<sequence length="53" mass="6256">MHDLMLHFEWNFTAASDHRETSGRTKCYHFCDSFDHAQNYPLSMSFMPKSIVS</sequence>
<dbReference type="Proteomes" id="UP000799538">
    <property type="component" value="Unassembled WGS sequence"/>
</dbReference>
<evidence type="ECO:0000313" key="1">
    <source>
        <dbReference type="EMBL" id="KAF2227357.1"/>
    </source>
</evidence>
<reference evidence="2" key="1">
    <citation type="journal article" date="2020" name="Stud. Mycol.">
        <title>101 Dothideomycetes genomes: A test case for predicting lifestyles and emergence of pathogens.</title>
        <authorList>
            <person name="Haridas S."/>
            <person name="Albert R."/>
            <person name="Binder M."/>
            <person name="Bloem J."/>
            <person name="LaButti K."/>
            <person name="Salamov A."/>
            <person name="Andreopoulos B."/>
            <person name="Baker S."/>
            <person name="Barry K."/>
            <person name="Bills G."/>
            <person name="Bluhm B."/>
            <person name="Cannon C."/>
            <person name="Castanera R."/>
            <person name="Culley D."/>
            <person name="Daum C."/>
            <person name="Ezra D."/>
            <person name="Gonzalez J."/>
            <person name="Henrissat B."/>
            <person name="Kuo A."/>
            <person name="Liang C."/>
            <person name="Lipzen A."/>
            <person name="Lutzoni F."/>
            <person name="Magnuson J."/>
            <person name="Mondo S."/>
            <person name="Nolan M."/>
            <person name="Ohm R."/>
            <person name="Pangilinan J."/>
            <person name="Park H.-J."/>
            <person name="Ramirez L."/>
            <person name="Alfaro M."/>
            <person name="Sun H."/>
            <person name="Tritt A."/>
            <person name="Yoshinaga Y."/>
            <person name="Zwiers L.-H."/>
            <person name="Turgeon B."/>
            <person name="Goodwin S."/>
            <person name="Spatafora J."/>
            <person name="Crous P."/>
            <person name="Grigoriev I."/>
        </authorList>
    </citation>
    <scope>NUCLEOTIDE SEQUENCE [LARGE SCALE GENOMIC DNA]</scope>
    <source>
        <strain evidence="2">CECT 20119</strain>
    </source>
</reference>
<gene>
    <name evidence="1" type="ORF">BDZ85DRAFT_2404</name>
</gene>
<accession>A0A6A6GNW6</accession>
<organism evidence="1 2">
    <name type="scientific">Elsinoe ampelina</name>
    <dbReference type="NCBI Taxonomy" id="302913"/>
    <lineage>
        <taxon>Eukaryota</taxon>
        <taxon>Fungi</taxon>
        <taxon>Dikarya</taxon>
        <taxon>Ascomycota</taxon>
        <taxon>Pezizomycotina</taxon>
        <taxon>Dothideomycetes</taxon>
        <taxon>Dothideomycetidae</taxon>
        <taxon>Myriangiales</taxon>
        <taxon>Elsinoaceae</taxon>
        <taxon>Elsinoe</taxon>
    </lineage>
</organism>
<evidence type="ECO:0000313" key="2">
    <source>
        <dbReference type="Proteomes" id="UP000799538"/>
    </source>
</evidence>
<proteinExistence type="predicted"/>
<name>A0A6A6GNW6_9PEZI</name>
<keyword evidence="2" id="KW-1185">Reference proteome</keyword>
<protein>
    <submittedName>
        <fullName evidence="1">Uncharacterized protein</fullName>
    </submittedName>
</protein>
<dbReference type="AlphaFoldDB" id="A0A6A6GNW6"/>